<gene>
    <name evidence="3" type="primary">CCDC84</name>
    <name evidence="3" type="ORF">K7432_004143</name>
</gene>
<evidence type="ECO:0000256" key="1">
    <source>
        <dbReference type="SAM" id="Coils"/>
    </source>
</evidence>
<dbReference type="Pfam" id="PF14968">
    <property type="entry name" value="CCDC84"/>
    <property type="match status" value="1"/>
</dbReference>
<organism evidence="3 4">
    <name type="scientific">Basidiobolus ranarum</name>
    <dbReference type="NCBI Taxonomy" id="34480"/>
    <lineage>
        <taxon>Eukaryota</taxon>
        <taxon>Fungi</taxon>
        <taxon>Fungi incertae sedis</taxon>
        <taxon>Zoopagomycota</taxon>
        <taxon>Entomophthoromycotina</taxon>
        <taxon>Basidiobolomycetes</taxon>
        <taxon>Basidiobolales</taxon>
        <taxon>Basidiobolaceae</taxon>
        <taxon>Basidiobolus</taxon>
    </lineage>
</organism>
<dbReference type="Proteomes" id="UP001479436">
    <property type="component" value="Unassembled WGS sequence"/>
</dbReference>
<keyword evidence="1" id="KW-0175">Coiled coil</keyword>
<dbReference type="EMBL" id="JASJQH010007013">
    <property type="protein sequence ID" value="KAK9720416.1"/>
    <property type="molecule type" value="Genomic_DNA"/>
</dbReference>
<dbReference type="PANTHER" id="PTHR31198:SF1">
    <property type="entry name" value="CENTROSOMAL AT-AC SPLICING FACTOR"/>
    <property type="match status" value="1"/>
</dbReference>
<evidence type="ECO:0000313" key="4">
    <source>
        <dbReference type="Proteomes" id="UP001479436"/>
    </source>
</evidence>
<feature type="coiled-coil region" evidence="1">
    <location>
        <begin position="125"/>
        <end position="159"/>
    </location>
</feature>
<feature type="region of interest" description="Disordered" evidence="2">
    <location>
        <begin position="315"/>
        <end position="336"/>
    </location>
</feature>
<name>A0ABR2W5K1_9FUNG</name>
<proteinExistence type="predicted"/>
<reference evidence="3 4" key="1">
    <citation type="submission" date="2023-04" db="EMBL/GenBank/DDBJ databases">
        <title>Genome of Basidiobolus ranarum AG-B5.</title>
        <authorList>
            <person name="Stajich J.E."/>
            <person name="Carter-House D."/>
            <person name="Gryganskyi A."/>
        </authorList>
    </citation>
    <scope>NUCLEOTIDE SEQUENCE [LARGE SCALE GENOMIC DNA]</scope>
    <source>
        <strain evidence="3 4">AG-B5</strain>
    </source>
</reference>
<sequence length="402" mass="46946">MGAYGYCEVCKRNHNDGKRHLYSKAHQEKLDTLIGKQIEKYKKFKIFLKEATPIIDETKQPELWCIFCEREIFPSNLEEESEEFHLVCSHIFEHMADREHQECLNKYFNKFKVKHQYKEEFKLSLDKLKNFYQRGEKKIQELKVKLDLEKKRREIAEKTHEIQARMAQIPIAPQFEQPIVHETVASPLGVLQNPTGWHHNHRVWGGGIVKYKQAHQWIPWPIDLDDEGRDTTVAYMGNWALHSKGKVNSDADENDGTKFDDEYVYKLSGYDSSEEPEDDDVKDNPRLAPRVQAPLLTAIQVPPLKTGESNVYTEGSVPPWLRADDEPEGSSKSTIGPSMDIFLKAKELERKAKLNPERIGAGFDRSMYRSRIFLIYYYHFCLQPVRLTESYHSEKNREILGT</sequence>
<protein>
    <submittedName>
        <fullName evidence="3">Coiled-coil domain-containing protein 84, variant 3</fullName>
    </submittedName>
</protein>
<comment type="caution">
    <text evidence="3">The sequence shown here is derived from an EMBL/GenBank/DDBJ whole genome shotgun (WGS) entry which is preliminary data.</text>
</comment>
<dbReference type="InterPro" id="IPR028015">
    <property type="entry name" value="CCDC84-like"/>
</dbReference>
<keyword evidence="4" id="KW-1185">Reference proteome</keyword>
<evidence type="ECO:0000313" key="3">
    <source>
        <dbReference type="EMBL" id="KAK9720416.1"/>
    </source>
</evidence>
<dbReference type="PANTHER" id="PTHR31198">
    <property type="entry name" value="COILED-COIL DOMAIN-CONTAINING PROTEIN 84"/>
    <property type="match status" value="1"/>
</dbReference>
<evidence type="ECO:0000256" key="2">
    <source>
        <dbReference type="SAM" id="MobiDB-lite"/>
    </source>
</evidence>
<accession>A0ABR2W5K1</accession>